<proteinExistence type="predicted"/>
<reference evidence="1" key="1">
    <citation type="journal article" date="2015" name="Genome Announc.">
        <title>Draft Genome Sequence of the Pathogenic Filamentous Fungus Aspergillus udagawae Strain IFM 46973T.</title>
        <authorList>
            <person name="Kusuya Y."/>
            <person name="Takahashi-Nakaguchi A."/>
            <person name="Takahashi H."/>
            <person name="Yaguchi T."/>
        </authorList>
    </citation>
    <scope>NUCLEOTIDE SEQUENCE</scope>
    <source>
        <strain evidence="1">IFM 46973</strain>
    </source>
</reference>
<dbReference type="AlphaFoldDB" id="A0A8E0QJW9"/>
<accession>A0A8E0QJW9</accession>
<name>A0A8E0QJW9_9EURO</name>
<evidence type="ECO:0000313" key="2">
    <source>
        <dbReference type="Proteomes" id="UP000036893"/>
    </source>
</evidence>
<protein>
    <submittedName>
        <fullName evidence="1">Uncharacterized protein</fullName>
    </submittedName>
</protein>
<gene>
    <name evidence="1" type="ORF">Aud_000531</name>
</gene>
<dbReference type="InterPro" id="IPR022190">
    <property type="entry name" value="DUF3716"/>
</dbReference>
<organism evidence="1 2">
    <name type="scientific">Aspergillus udagawae</name>
    <dbReference type="NCBI Taxonomy" id="91492"/>
    <lineage>
        <taxon>Eukaryota</taxon>
        <taxon>Fungi</taxon>
        <taxon>Dikarya</taxon>
        <taxon>Ascomycota</taxon>
        <taxon>Pezizomycotina</taxon>
        <taxon>Eurotiomycetes</taxon>
        <taxon>Eurotiomycetidae</taxon>
        <taxon>Eurotiales</taxon>
        <taxon>Aspergillaceae</taxon>
        <taxon>Aspergillus</taxon>
        <taxon>Aspergillus subgen. Fumigati</taxon>
    </lineage>
</organism>
<dbReference type="Proteomes" id="UP000036893">
    <property type="component" value="Unassembled WGS sequence"/>
</dbReference>
<dbReference type="RefSeq" id="XP_043141975.1">
    <property type="nucleotide sequence ID" value="XM_043286040.1"/>
</dbReference>
<comment type="caution">
    <text evidence="1">The sequence shown here is derived from an EMBL/GenBank/DDBJ whole genome shotgun (WGS) entry which is preliminary data.</text>
</comment>
<dbReference type="GeneID" id="66988007"/>
<reference evidence="1" key="2">
    <citation type="submission" date="2021-01" db="EMBL/GenBank/DDBJ databases">
        <title>Pan-genome distribution and transcriptional activeness of fungal secondary metabolism genes in Aspergillus section Fumigati.</title>
        <authorList>
            <person name="Takahashi H."/>
            <person name="Umemura M."/>
            <person name="Ninomiya A."/>
            <person name="Kusuya Y."/>
            <person name="Urayama S."/>
            <person name="Shimizu M."/>
            <person name="Watanabe A."/>
            <person name="Kamei K."/>
            <person name="Yaguchi T."/>
            <person name="Hagiwara D."/>
        </authorList>
    </citation>
    <scope>NUCLEOTIDE SEQUENCE</scope>
    <source>
        <strain evidence="1">IFM 46973</strain>
    </source>
</reference>
<sequence length="190" mass="20656">MVAKNGLLRIEDTLNLASLSVVVWAKSFRCCTDEKNQSDAGNETWQRKANCVPLEAVLWNSLQQLNAQGHSFALHVQTRGLIDPEPCASSAEKPSPCQRCVVAPAYTSKVLHLGACSKCIWSNKGARCSLRPPSTSGHWDQHLDGSTIRDGGLSFLDGYGPNLSDMPVAEEDLMSTLRAILLANHSLPRS</sequence>
<evidence type="ECO:0000313" key="1">
    <source>
        <dbReference type="EMBL" id="GIC84709.1"/>
    </source>
</evidence>
<dbReference type="Pfam" id="PF12511">
    <property type="entry name" value="DUF3716"/>
    <property type="match status" value="1"/>
</dbReference>
<dbReference type="EMBL" id="BBXM02000001">
    <property type="protein sequence ID" value="GIC84709.1"/>
    <property type="molecule type" value="Genomic_DNA"/>
</dbReference>